<feature type="binding site" evidence="5">
    <location>
        <position position="241"/>
    </location>
    <ligand>
        <name>S-adenosyl-L-methionine</name>
        <dbReference type="ChEBI" id="CHEBI:59789"/>
    </ligand>
</feature>
<keyword evidence="2 5" id="KW-0808">Transferase</keyword>
<comment type="similarity">
    <text evidence="5">Belongs to the class I-like SAM-binding methyltransferase superfamily. RsmB/NOP family.</text>
</comment>
<dbReference type="EMBL" id="JAQMWT010000348">
    <property type="protein sequence ID" value="KAJ8603589.1"/>
    <property type="molecule type" value="Genomic_DNA"/>
</dbReference>
<evidence type="ECO:0000256" key="2">
    <source>
        <dbReference type="ARBA" id="ARBA00022679"/>
    </source>
</evidence>
<feature type="binding site" evidence="5">
    <location>
        <position position="259"/>
    </location>
    <ligand>
        <name>S-adenosyl-L-methionine</name>
        <dbReference type="ChEBI" id="CHEBI:59789"/>
    </ligand>
</feature>
<dbReference type="AlphaFoldDB" id="A0AAD7UEV0"/>
<dbReference type="InterPro" id="IPR029063">
    <property type="entry name" value="SAM-dependent_MTases_sf"/>
</dbReference>
<evidence type="ECO:0000313" key="8">
    <source>
        <dbReference type="EMBL" id="KAJ8603589.1"/>
    </source>
</evidence>
<reference evidence="8" key="1">
    <citation type="submission" date="2023-01" db="EMBL/GenBank/DDBJ databases">
        <title>Metagenome sequencing of chrysophaentin producing Chrysophaeum taylorii.</title>
        <authorList>
            <person name="Davison J."/>
            <person name="Bewley C."/>
        </authorList>
    </citation>
    <scope>NUCLEOTIDE SEQUENCE</scope>
    <source>
        <strain evidence="8">NIES-1699</strain>
    </source>
</reference>
<dbReference type="InterPro" id="IPR023267">
    <property type="entry name" value="RCMT"/>
</dbReference>
<dbReference type="GO" id="GO:0008173">
    <property type="term" value="F:RNA methyltransferase activity"/>
    <property type="evidence" value="ECO:0007669"/>
    <property type="project" value="InterPro"/>
</dbReference>
<evidence type="ECO:0000256" key="3">
    <source>
        <dbReference type="ARBA" id="ARBA00022691"/>
    </source>
</evidence>
<keyword evidence="1 5" id="KW-0489">Methyltransferase</keyword>
<feature type="region of interest" description="Disordered" evidence="6">
    <location>
        <begin position="373"/>
        <end position="446"/>
    </location>
</feature>
<feature type="domain" description="SAM-dependent MTase RsmB/NOP-type" evidence="7">
    <location>
        <begin position="97"/>
        <end position="370"/>
    </location>
</feature>
<dbReference type="InterPro" id="IPR001678">
    <property type="entry name" value="MeTrfase_RsmB-F_NOP2_dom"/>
</dbReference>
<dbReference type="CDD" id="cd02440">
    <property type="entry name" value="AdoMet_MTases"/>
    <property type="match status" value="1"/>
</dbReference>
<feature type="compositionally biased region" description="Basic and acidic residues" evidence="6">
    <location>
        <begin position="389"/>
        <end position="417"/>
    </location>
</feature>
<dbReference type="Pfam" id="PF01189">
    <property type="entry name" value="Methyltr_RsmB-F"/>
    <property type="match status" value="1"/>
</dbReference>
<dbReference type="PRINTS" id="PR02008">
    <property type="entry name" value="RCMTFAMILY"/>
</dbReference>
<feature type="compositionally biased region" description="Basic residues" evidence="6">
    <location>
        <begin position="428"/>
        <end position="446"/>
    </location>
</feature>
<evidence type="ECO:0000256" key="4">
    <source>
        <dbReference type="ARBA" id="ARBA00022884"/>
    </source>
</evidence>
<dbReference type="GO" id="GO:0070475">
    <property type="term" value="P:rRNA base methylation"/>
    <property type="evidence" value="ECO:0007669"/>
    <property type="project" value="TreeGrafter"/>
</dbReference>
<evidence type="ECO:0000256" key="1">
    <source>
        <dbReference type="ARBA" id="ARBA00022603"/>
    </source>
</evidence>
<dbReference type="InterPro" id="IPR049560">
    <property type="entry name" value="MeTrfase_RsmB-F_NOP2_cat"/>
</dbReference>
<gene>
    <name evidence="8" type="ORF">CTAYLR_004835</name>
</gene>
<keyword evidence="4 5" id="KW-0694">RNA-binding</keyword>
<evidence type="ECO:0000256" key="5">
    <source>
        <dbReference type="PROSITE-ProRule" id="PRU01023"/>
    </source>
</evidence>
<evidence type="ECO:0000256" key="6">
    <source>
        <dbReference type="SAM" id="MobiDB-lite"/>
    </source>
</evidence>
<accession>A0AAD7UEV0</accession>
<evidence type="ECO:0000313" key="9">
    <source>
        <dbReference type="Proteomes" id="UP001230188"/>
    </source>
</evidence>
<dbReference type="GO" id="GO:0005730">
    <property type="term" value="C:nucleolus"/>
    <property type="evidence" value="ECO:0007669"/>
    <property type="project" value="TreeGrafter"/>
</dbReference>
<dbReference type="PANTHER" id="PTHR22807:SF4">
    <property type="entry name" value="28S RRNA (CYTOSINE-C(5))-METHYLTRANSFERASE"/>
    <property type="match status" value="1"/>
</dbReference>
<dbReference type="PANTHER" id="PTHR22807">
    <property type="entry name" value="NOP2 YEAST -RELATED NOL1/NOP2/FMU SUN DOMAIN-CONTAINING"/>
    <property type="match status" value="1"/>
</dbReference>
<feature type="binding site" evidence="5">
    <location>
        <position position="214"/>
    </location>
    <ligand>
        <name>S-adenosyl-L-methionine</name>
        <dbReference type="ChEBI" id="CHEBI:59789"/>
    </ligand>
</feature>
<sequence>MASAYGEVARALEAVEGGRGWGAVYKSRDAQRALGLVKGVRAQRPALEAALGVIGVEATSVALLATFDAVAGKGLPKRGGGALLRSLRDNLASVRAAYAARAVVPRRRRRFARVVLSLEEEEEEEEEKKLPVETSEDPHVPGLLEFEAADAKRLLPFVEAGRLVLQDKGSCFPAQALVGEAPRPPKAVLDACAAPGNKATHAASLFGGTVYALDRDPERLRVLEERASLVGAATVEPILADFLGVDPREFNDVTAILLDPSCSGGHRVSPDRLARLAKFQLMALTKALTEFPNVDRVAYSTCSSNDAENEAVVAQALQNANGAFTIAPCLRSWPRRGHPHAQIDAEALVRVDPIEDNLATPFFLALFVRAAPVPSRNNDDHPTKKKKRPREDDRRAHDDSPPPIKRPREDDRGRRSAPDPPTKQHPFVSKKKKKKKKKKKNVVVVV</sequence>
<proteinExistence type="inferred from homology"/>
<feature type="active site" description="Nucleophile" evidence="5">
    <location>
        <position position="302"/>
    </location>
</feature>
<protein>
    <recommendedName>
        <fullName evidence="7">SAM-dependent MTase RsmB/NOP-type domain-containing protein</fullName>
    </recommendedName>
</protein>
<feature type="binding site" evidence="5">
    <location>
        <begin position="192"/>
        <end position="198"/>
    </location>
    <ligand>
        <name>S-adenosyl-L-methionine</name>
        <dbReference type="ChEBI" id="CHEBI:59789"/>
    </ligand>
</feature>
<keyword evidence="9" id="KW-1185">Reference proteome</keyword>
<dbReference type="Proteomes" id="UP001230188">
    <property type="component" value="Unassembled WGS sequence"/>
</dbReference>
<comment type="caution">
    <text evidence="8">The sequence shown here is derived from an EMBL/GenBank/DDBJ whole genome shotgun (WGS) entry which is preliminary data.</text>
</comment>
<dbReference type="GO" id="GO:0003723">
    <property type="term" value="F:RNA binding"/>
    <property type="evidence" value="ECO:0007669"/>
    <property type="project" value="UniProtKB-UniRule"/>
</dbReference>
<name>A0AAD7UEV0_9STRA</name>
<evidence type="ECO:0000259" key="7">
    <source>
        <dbReference type="PROSITE" id="PS51686"/>
    </source>
</evidence>
<dbReference type="Gene3D" id="3.40.50.150">
    <property type="entry name" value="Vaccinia Virus protein VP39"/>
    <property type="match status" value="1"/>
</dbReference>
<dbReference type="PROSITE" id="PS51686">
    <property type="entry name" value="SAM_MT_RSMB_NOP"/>
    <property type="match status" value="1"/>
</dbReference>
<keyword evidence="3 5" id="KW-0949">S-adenosyl-L-methionine</keyword>
<dbReference type="SUPFAM" id="SSF53335">
    <property type="entry name" value="S-adenosyl-L-methionine-dependent methyltransferases"/>
    <property type="match status" value="1"/>
</dbReference>
<organism evidence="8 9">
    <name type="scientific">Chrysophaeum taylorii</name>
    <dbReference type="NCBI Taxonomy" id="2483200"/>
    <lineage>
        <taxon>Eukaryota</taxon>
        <taxon>Sar</taxon>
        <taxon>Stramenopiles</taxon>
        <taxon>Ochrophyta</taxon>
        <taxon>Pelagophyceae</taxon>
        <taxon>Pelagomonadales</taxon>
        <taxon>Pelagomonadaceae</taxon>
        <taxon>Chrysophaeum</taxon>
    </lineage>
</organism>